<feature type="transmembrane region" description="Helical" evidence="7">
    <location>
        <begin position="167"/>
        <end position="200"/>
    </location>
</feature>
<evidence type="ECO:0000256" key="5">
    <source>
        <dbReference type="ARBA" id="ARBA00023136"/>
    </source>
</evidence>
<feature type="compositionally biased region" description="Basic and acidic residues" evidence="6">
    <location>
        <begin position="697"/>
        <end position="708"/>
    </location>
</feature>
<accession>A0A2M9HRH5</accession>
<evidence type="ECO:0000256" key="4">
    <source>
        <dbReference type="ARBA" id="ARBA00022989"/>
    </source>
</evidence>
<keyword evidence="4 7" id="KW-1133">Transmembrane helix</keyword>
<evidence type="ECO:0000256" key="2">
    <source>
        <dbReference type="ARBA" id="ARBA00022475"/>
    </source>
</evidence>
<dbReference type="EMBL" id="PGLQ01000002">
    <property type="protein sequence ID" value="PJM79413.1"/>
    <property type="molecule type" value="Genomic_DNA"/>
</dbReference>
<dbReference type="PANTHER" id="PTHR33885:SF3">
    <property type="entry name" value="PHAGE SHOCK PROTEIN C"/>
    <property type="match status" value="1"/>
</dbReference>
<evidence type="ECO:0000256" key="3">
    <source>
        <dbReference type="ARBA" id="ARBA00022692"/>
    </source>
</evidence>
<feature type="transmembrane region" description="Helical" evidence="7">
    <location>
        <begin position="124"/>
        <end position="147"/>
    </location>
</feature>
<gene>
    <name evidence="9" type="ORF">CUU80_05190</name>
</gene>
<keyword evidence="2" id="KW-1003">Cell membrane</keyword>
<organism evidence="9 10">
    <name type="scientific">Bifidobacterium scaligerum</name>
    <dbReference type="NCBI Taxonomy" id="2052656"/>
    <lineage>
        <taxon>Bacteria</taxon>
        <taxon>Bacillati</taxon>
        <taxon>Actinomycetota</taxon>
        <taxon>Actinomycetes</taxon>
        <taxon>Bifidobacteriales</taxon>
        <taxon>Bifidobacteriaceae</taxon>
        <taxon>Bifidobacterium</taxon>
    </lineage>
</organism>
<evidence type="ECO:0000313" key="10">
    <source>
        <dbReference type="Proteomes" id="UP000228755"/>
    </source>
</evidence>
<feature type="transmembrane region" description="Helical" evidence="7">
    <location>
        <begin position="369"/>
        <end position="387"/>
    </location>
</feature>
<sequence length="708" mass="75056">MPPQAPAVYMARPVHRVHGRANRCAWERSWFHCAAFRALIPGFQPRFREQSGCFRGDVQTNHCCNGTMSNPTMNSYEPQPNKVSRRFFAWIRTSGIMRGDDRWIGGVCSGLAARLGWSPTLVRALMIVSTLCFGFGAALYALGWFLLPDVRGGHILGEDLVAGQWNWNCLGCFLFMAVAVVIPGAGWVCIVLAAVTLWALAKSGIRQQEGYGFGARGMRGNPPMTGPAGTTGTYAGGQTPYAGPMVSGYAPAGPTAPYSPYAGPAPAAPNAAGTGPMGAPVYASPYAGPFAAPAPMPNNSQPIPPVSHSPGLGSMPMGQFAAGPAPQNAYAGPFTPGPAGATASAGRYAAPQTDAAPAKSLRRKPAGPVTVLIVLGLMFMSFAGVMASIEANGFGLGPIIELVTIWSAAVCIVMGVIVVILGVRGRRAGGLIPLGLVAGGCAVAMIFVSGTYSSYYYDLTHDTGTYAATVSLDSGTNSKNAYGMDEVQSAGMLVADSSDDTFAALKSGVLFMGDRYEDSHAILDLSAWSDTHPEHELELQNGKKTISYCPAGNITLSAYRSQIHIILPDGCSYAFGNYRGGYQIAEAIGGKYDATSSSYSIMSISTGFLTDSPLTYGSGMSGTEYEWLNNYKSSPLDGPELLIDVPYALEARVNVTYVSNWEGYTFQQFEKLHGTEVSRDQQRQSLTDIDETSVHVNKSDSQDFDQDK</sequence>
<dbReference type="Pfam" id="PF04024">
    <property type="entry name" value="PspC"/>
    <property type="match status" value="1"/>
</dbReference>
<dbReference type="Proteomes" id="UP000228755">
    <property type="component" value="Unassembled WGS sequence"/>
</dbReference>
<keyword evidence="5 7" id="KW-0472">Membrane</keyword>
<comment type="caution">
    <text evidence="9">The sequence shown here is derived from an EMBL/GenBank/DDBJ whole genome shotgun (WGS) entry which is preliminary data.</text>
</comment>
<evidence type="ECO:0000259" key="8">
    <source>
        <dbReference type="Pfam" id="PF04024"/>
    </source>
</evidence>
<proteinExistence type="predicted"/>
<keyword evidence="10" id="KW-1185">Reference proteome</keyword>
<comment type="subcellular location">
    <subcellularLocation>
        <location evidence="1">Cell membrane</location>
        <topology evidence="1">Single-pass membrane protein</topology>
    </subcellularLocation>
</comment>
<evidence type="ECO:0000256" key="6">
    <source>
        <dbReference type="SAM" id="MobiDB-lite"/>
    </source>
</evidence>
<dbReference type="AlphaFoldDB" id="A0A2M9HRH5"/>
<feature type="transmembrane region" description="Helical" evidence="7">
    <location>
        <begin position="430"/>
        <end position="452"/>
    </location>
</feature>
<evidence type="ECO:0000256" key="7">
    <source>
        <dbReference type="SAM" id="Phobius"/>
    </source>
</evidence>
<feature type="transmembrane region" description="Helical" evidence="7">
    <location>
        <begin position="399"/>
        <end position="423"/>
    </location>
</feature>
<protein>
    <submittedName>
        <fullName evidence="9">PspC family transcriptional regulator</fullName>
    </submittedName>
</protein>
<dbReference type="InterPro" id="IPR052027">
    <property type="entry name" value="PspC"/>
</dbReference>
<reference evidence="9 10" key="1">
    <citation type="submission" date="2017-11" db="EMBL/GenBank/DDBJ databases">
        <title>Draft genome sequences of strains TRE 1, TRE D, TRE H and TRI 7, isolated from tamarins, belonging to four potential novel Bifidobacterium species.</title>
        <authorList>
            <person name="Mattarelli P."/>
            <person name="Modesto M."/>
            <person name="Bonetti A."/>
            <person name="Puglisi E."/>
            <person name="Morelli L."/>
        </authorList>
    </citation>
    <scope>NUCLEOTIDE SEQUENCE [LARGE SCALE GENOMIC DNA]</scope>
    <source>
        <strain evidence="10">TRED</strain>
    </source>
</reference>
<dbReference type="InterPro" id="IPR007168">
    <property type="entry name" value="Phageshock_PspC_N"/>
</dbReference>
<name>A0A2M9HRH5_9BIFI</name>
<dbReference type="PANTHER" id="PTHR33885">
    <property type="entry name" value="PHAGE SHOCK PROTEIN C"/>
    <property type="match status" value="1"/>
</dbReference>
<evidence type="ECO:0000256" key="1">
    <source>
        <dbReference type="ARBA" id="ARBA00004162"/>
    </source>
</evidence>
<keyword evidence="3 7" id="KW-0812">Transmembrane</keyword>
<feature type="region of interest" description="Disordered" evidence="6">
    <location>
        <begin position="680"/>
        <end position="708"/>
    </location>
</feature>
<dbReference type="GO" id="GO:0005886">
    <property type="term" value="C:plasma membrane"/>
    <property type="evidence" value="ECO:0007669"/>
    <property type="project" value="UniProtKB-SubCell"/>
</dbReference>
<evidence type="ECO:0000313" key="9">
    <source>
        <dbReference type="EMBL" id="PJM79413.1"/>
    </source>
</evidence>
<feature type="domain" description="Phage shock protein PspC N-terminal" evidence="8">
    <location>
        <begin position="98"/>
        <end position="149"/>
    </location>
</feature>